<dbReference type="PROSITE" id="PS50102">
    <property type="entry name" value="RRM"/>
    <property type="match status" value="1"/>
</dbReference>
<dbReference type="PROSITE" id="PS51154">
    <property type="entry name" value="MACRO"/>
    <property type="match status" value="2"/>
</dbReference>
<dbReference type="GO" id="GO:0003723">
    <property type="term" value="F:RNA binding"/>
    <property type="evidence" value="ECO:0007669"/>
    <property type="project" value="UniProtKB-UniRule"/>
</dbReference>
<dbReference type="InterPro" id="IPR000504">
    <property type="entry name" value="RRM_dom"/>
</dbReference>
<dbReference type="Pfam" id="PF23248">
    <property type="entry name" value="KH_PARP14_2"/>
    <property type="match status" value="1"/>
</dbReference>
<dbReference type="Pfam" id="PF22005">
    <property type="entry name" value="WWE_1"/>
    <property type="match status" value="1"/>
</dbReference>
<protein>
    <recommendedName>
        <fullName evidence="8">Poly [ADP-ribose] polymerase</fullName>
        <shortName evidence="8">PARP</shortName>
        <ecNumber evidence="8">2.4.2.-</ecNumber>
    </recommendedName>
</protein>
<dbReference type="SUPFAM" id="SSF56399">
    <property type="entry name" value="ADP-ribosylation"/>
    <property type="match status" value="1"/>
</dbReference>
<dbReference type="GO" id="GO:0010629">
    <property type="term" value="P:negative regulation of gene expression"/>
    <property type="evidence" value="ECO:0007669"/>
    <property type="project" value="TreeGrafter"/>
</dbReference>
<dbReference type="Gene3D" id="3.30.720.50">
    <property type="match status" value="1"/>
</dbReference>
<dbReference type="EMBL" id="JAFJMO010000015">
    <property type="protein sequence ID" value="KAJ8255901.1"/>
    <property type="molecule type" value="Genomic_DNA"/>
</dbReference>
<evidence type="ECO:0000256" key="9">
    <source>
        <dbReference type="SAM" id="MobiDB-lite"/>
    </source>
</evidence>
<evidence type="ECO:0000313" key="13">
    <source>
        <dbReference type="EMBL" id="KAJ8255901.1"/>
    </source>
</evidence>
<feature type="domain" description="RRM" evidence="10">
    <location>
        <begin position="226"/>
        <end position="292"/>
    </location>
</feature>
<feature type="compositionally biased region" description="Acidic residues" evidence="9">
    <location>
        <begin position="777"/>
        <end position="792"/>
    </location>
</feature>
<dbReference type="InterPro" id="IPR002589">
    <property type="entry name" value="Macro_dom"/>
</dbReference>
<comment type="similarity">
    <text evidence="6">Belongs to the ARTD/PARP family.</text>
</comment>
<name>A0A9Q1HPD8_CONCO</name>
<dbReference type="InterPro" id="IPR057043">
    <property type="entry name" value="PARP14_KH_2"/>
</dbReference>
<dbReference type="InterPro" id="IPR057045">
    <property type="entry name" value="PARP14_KH_3"/>
</dbReference>
<dbReference type="InterPro" id="IPR043472">
    <property type="entry name" value="Macro_dom-like"/>
</dbReference>
<dbReference type="Gene3D" id="3.90.228.10">
    <property type="match status" value="1"/>
</dbReference>
<reference evidence="13" key="1">
    <citation type="journal article" date="2023" name="Science">
        <title>Genome structures resolve the early diversification of teleost fishes.</title>
        <authorList>
            <person name="Parey E."/>
            <person name="Louis A."/>
            <person name="Montfort J."/>
            <person name="Bouchez O."/>
            <person name="Roques C."/>
            <person name="Iampietro C."/>
            <person name="Lluch J."/>
            <person name="Castinel A."/>
            <person name="Donnadieu C."/>
            <person name="Desvignes T."/>
            <person name="Floi Bucao C."/>
            <person name="Jouanno E."/>
            <person name="Wen M."/>
            <person name="Mejri S."/>
            <person name="Dirks R."/>
            <person name="Jansen H."/>
            <person name="Henkel C."/>
            <person name="Chen W.J."/>
            <person name="Zahm M."/>
            <person name="Cabau C."/>
            <person name="Klopp C."/>
            <person name="Thompson A.W."/>
            <person name="Robinson-Rechavi M."/>
            <person name="Braasch I."/>
            <person name="Lecointre G."/>
            <person name="Bobe J."/>
            <person name="Postlethwait J.H."/>
            <person name="Berthelot C."/>
            <person name="Roest Crollius H."/>
            <person name="Guiguen Y."/>
        </authorList>
    </citation>
    <scope>NUCLEOTIDE SEQUENCE</scope>
    <source>
        <strain evidence="13">Concon-B</strain>
    </source>
</reference>
<evidence type="ECO:0000259" key="10">
    <source>
        <dbReference type="PROSITE" id="PS50102"/>
    </source>
</evidence>
<feature type="domain" description="PARP catalytic" evidence="11">
    <location>
        <begin position="1411"/>
        <end position="1605"/>
    </location>
</feature>
<evidence type="ECO:0000256" key="5">
    <source>
        <dbReference type="ARBA" id="ARBA00023242"/>
    </source>
</evidence>
<feature type="domain" description="Macro" evidence="12">
    <location>
        <begin position="820"/>
        <end position="1007"/>
    </location>
</feature>
<dbReference type="GO" id="GO:0070212">
    <property type="term" value="P:protein poly-ADP-ribosylation"/>
    <property type="evidence" value="ECO:0007669"/>
    <property type="project" value="TreeGrafter"/>
</dbReference>
<dbReference type="Pfam" id="PF23249">
    <property type="entry name" value="KH_PARP14_3"/>
    <property type="match status" value="1"/>
</dbReference>
<dbReference type="InterPro" id="IPR012317">
    <property type="entry name" value="Poly(ADP-ribose)pol_cat_dom"/>
</dbReference>
<dbReference type="Pfam" id="PF23222">
    <property type="entry name" value="RRM_PARP14_1"/>
    <property type="match status" value="1"/>
</dbReference>
<dbReference type="InterPro" id="IPR054596">
    <property type="entry name" value="PARP14_WWE"/>
</dbReference>
<dbReference type="GO" id="GO:0005737">
    <property type="term" value="C:cytoplasm"/>
    <property type="evidence" value="ECO:0007669"/>
    <property type="project" value="TreeGrafter"/>
</dbReference>
<dbReference type="PANTHER" id="PTHR14453:SF89">
    <property type="entry name" value="PROTEIN MONO-ADP-RIBOSYLTRANSFERASE PARP14"/>
    <property type="match status" value="1"/>
</dbReference>
<feature type="compositionally biased region" description="Polar residues" evidence="9">
    <location>
        <begin position="89"/>
        <end position="98"/>
    </location>
</feature>
<feature type="region of interest" description="Disordered" evidence="9">
    <location>
        <begin position="777"/>
        <end position="797"/>
    </location>
</feature>
<evidence type="ECO:0000313" key="14">
    <source>
        <dbReference type="Proteomes" id="UP001152803"/>
    </source>
</evidence>
<dbReference type="Proteomes" id="UP001152803">
    <property type="component" value="Unassembled WGS sequence"/>
</dbReference>
<dbReference type="Gene3D" id="3.30.70.330">
    <property type="match status" value="2"/>
</dbReference>
<dbReference type="SUPFAM" id="SSF52949">
    <property type="entry name" value="Macro domain-like"/>
    <property type="match status" value="2"/>
</dbReference>
<keyword evidence="2 8" id="KW-0328">Glycosyltransferase</keyword>
<dbReference type="Pfam" id="PF23245">
    <property type="entry name" value="RRM_PARP14_2"/>
    <property type="match status" value="1"/>
</dbReference>
<evidence type="ECO:0000256" key="8">
    <source>
        <dbReference type="RuleBase" id="RU362114"/>
    </source>
</evidence>
<dbReference type="PANTHER" id="PTHR14453">
    <property type="entry name" value="PARP/ZINC FINGER CCCH TYPE DOMAIN CONTAINING PROTEIN"/>
    <property type="match status" value="1"/>
</dbReference>
<dbReference type="InterPro" id="IPR057051">
    <property type="entry name" value="PARP14_RPM_1"/>
</dbReference>
<keyword evidence="5" id="KW-0539">Nucleus</keyword>
<dbReference type="CDD" id="cd01439">
    <property type="entry name" value="TCCD_inducible_PARP_like"/>
    <property type="match status" value="1"/>
</dbReference>
<sequence>MEDDFPFPLRVEGDWDASIPKLKNKLNIYFQSRKANGGDCSVEYESSDGQRAVVRFKTEEVRQRVLNKQGHELKLGRGLLKLTVRLPQSEETSSNFPETSDEISSIPPADPPADEKGPSAPTQGETKEVVAAQEEKEAEEELQTVSVLLENIPEKMNSTMIELLVENISDTSMERGDFSLEIIPDISVAVVSFKDSKHTSTFLSEGPRNKLFMKNKLSARALEVTKTVKVDNIPPSVSTDYLRLYFKMEGKEEVEDVKQLEDEECTAFITFRHHKGVNQVTKKILCINGMRIGVYPYYKSLGTALYGKERPTLKLPDSFTESMDSAVWKFLQDKQLVEEINEVMAGNFCKVDLQSSEVLISPLRSLLKKKGLTAKDINHWKEKANATFHLAISKFQSFDCKVMPAVWEESETEIRRALTEAVVIAPDMARGVVTLAGLAEDVNKVKDVLEGIVGTATRRLERERDSITAEASVAPSLYHILQQDRLPQKLATDYPELKMTYSPADQKVILCGLSAEVYAAKIKVLEQVMAMKRKMVEVDEDVLAFLSEADKEQLCNCLFTEEGIKATYDTCDRRVQLLGGTDQALCDAEKQLKTTLSSYSIEVEDETVLSKPEWQNLVTRLKESFNSPVKRVKVRRTGYDTKQEVIVSGFQGAVNLVQQELFNFISNNTIIEFTLDVKSRATLKFIQDWKKESWSEAVKRDVQVNFNYETRSPNIWLRGSRAHMADVKNLLQNTISSVHFDTLKIAKPGAKKFFKEKWEFVENAAAKTGCLIQLVEDDPEDESSNDDDDGQDMGDAMQKTMPPARLAVGDKQLGKVQASTSQDRTQTREGLTIILSKGNIQDASTDVVVNILGESLSLDSGNVSRAILHAAGEELQTLLQAEVAGSKPATGAVLITKGCNLKSKNVFHALAPHWDKGKGKTDQVLERIVEQCLEKAEELQQRSIAFPAIGSGNLGFPKDFVASMLLGQVVSFSSKTNLKHLQEVVIVLHPSDAQTSQAFYTEFSKRFAGISSSLSQPANPATAPTQPGKALFSKVTSIAQGHEMRVGGVLLQVVTGDITAETSDVIVNSSNADFSLRSGVSKAILDAAGPTVDAECKQLGAQANKDMIMTQPGNLKSKKIIHIVGQTDVAKIIGSVKAVLQMCAQHKFTSVSFPALGTGQGGVGPSQVADAMLDAVEDVVKQDPAMSLRLVRLVIFQTPMLTHFHSSMQKRESMGIQPQAPKGVFSKLAMFFKSGKQEGKKIFKTFRLEGKTLEAAIFHLCGDSQASVDQGKRWIQELFHKELAFERITDEAILHLSDEDKKKIQDLQQQLQIRCMLKTARDQQTQNRDADLLCNLVEWQYQQGGQYVAFDKLVNLHLERAMQNQKLEVKIEIERQPYKVSLPNGPAVDSGGKPLQIKRVDKQEEQDTRKLPEHWSAMKADQPCLTTPLQPGDAEYKEVLNLFQATCKNPVSKIERVQNPCLWMNYQILKQTMDQTNGHQNNEKRLFHGTSEPTIQHINHRGFNRSYAGKNAAAFGNGTYFAVGANYSASNTYSVPDAQGQKYMYLCRVLTGDFTNGRGGMIVPPPKSNTSHLLYNSVADNTANPSMFIIFNDIQAYPEYLITFR</sequence>
<dbReference type="Pfam" id="PF00644">
    <property type="entry name" value="PARP"/>
    <property type="match status" value="1"/>
</dbReference>
<dbReference type="Pfam" id="PF23085">
    <property type="entry name" value="RRM_PARP14_3"/>
    <property type="match status" value="1"/>
</dbReference>
<dbReference type="FunFam" id="3.90.228.10:FF:000008">
    <property type="entry name" value="Poly [ADP-ribose] polymerase"/>
    <property type="match status" value="1"/>
</dbReference>
<comment type="caution">
    <text evidence="13">The sequence shown here is derived from an EMBL/GenBank/DDBJ whole genome shotgun (WGS) entry which is preliminary data.</text>
</comment>
<dbReference type="InterPro" id="IPR057050">
    <property type="entry name" value="RRM_PARP14_2"/>
</dbReference>
<dbReference type="Pfam" id="PF23251">
    <property type="entry name" value="KH_PARP14_4"/>
    <property type="match status" value="1"/>
</dbReference>
<dbReference type="Pfam" id="PF01661">
    <property type="entry name" value="Macro"/>
    <property type="match status" value="2"/>
</dbReference>
<evidence type="ECO:0000256" key="7">
    <source>
        <dbReference type="PROSITE-ProRule" id="PRU00176"/>
    </source>
</evidence>
<dbReference type="InterPro" id="IPR057047">
    <property type="entry name" value="PARP14_KH_5"/>
</dbReference>
<evidence type="ECO:0000259" key="12">
    <source>
        <dbReference type="PROSITE" id="PS51154"/>
    </source>
</evidence>
<dbReference type="SUPFAM" id="SSF117839">
    <property type="entry name" value="WWE domain"/>
    <property type="match status" value="1"/>
</dbReference>
<dbReference type="InterPro" id="IPR037197">
    <property type="entry name" value="WWE_dom_sf"/>
</dbReference>
<accession>A0A9Q1HPD8</accession>
<dbReference type="Pfam" id="PF23252">
    <property type="entry name" value="KH_PARP14_5"/>
    <property type="match status" value="1"/>
</dbReference>
<feature type="domain" description="Macro" evidence="12">
    <location>
        <begin position="1038"/>
        <end position="1212"/>
    </location>
</feature>
<dbReference type="GO" id="GO:0005634">
    <property type="term" value="C:nucleus"/>
    <property type="evidence" value="ECO:0007669"/>
    <property type="project" value="UniProtKB-SubCell"/>
</dbReference>
<dbReference type="InterPro" id="IPR052056">
    <property type="entry name" value="Mono-ARTD/PARP"/>
</dbReference>
<keyword evidence="3 8" id="KW-0808">Transferase</keyword>
<dbReference type="GO" id="GO:0003714">
    <property type="term" value="F:transcription corepressor activity"/>
    <property type="evidence" value="ECO:0007669"/>
    <property type="project" value="TreeGrafter"/>
</dbReference>
<dbReference type="GO" id="GO:1990404">
    <property type="term" value="F:NAD+-protein mono-ADP-ribosyltransferase activity"/>
    <property type="evidence" value="ECO:0007669"/>
    <property type="project" value="TreeGrafter"/>
</dbReference>
<keyword evidence="14" id="KW-1185">Reference proteome</keyword>
<gene>
    <name evidence="13" type="ORF">COCON_G00197650</name>
</gene>
<dbReference type="InterPro" id="IPR057046">
    <property type="entry name" value="PARP14_KH_4"/>
</dbReference>
<dbReference type="OrthoDB" id="6133115at2759"/>
<evidence type="ECO:0000256" key="1">
    <source>
        <dbReference type="ARBA" id="ARBA00004123"/>
    </source>
</evidence>
<evidence type="ECO:0000256" key="6">
    <source>
        <dbReference type="ARBA" id="ARBA00024347"/>
    </source>
</evidence>
<dbReference type="InterPro" id="IPR035979">
    <property type="entry name" value="RBD_domain_sf"/>
</dbReference>
<dbReference type="InterPro" id="IPR057048">
    <property type="entry name" value="PARP14_KH_6"/>
</dbReference>
<keyword evidence="4 8" id="KW-0520">NAD</keyword>
<dbReference type="GO" id="GO:0003950">
    <property type="term" value="F:NAD+ poly-ADP-ribosyltransferase activity"/>
    <property type="evidence" value="ECO:0007669"/>
    <property type="project" value="UniProtKB-UniRule"/>
</dbReference>
<dbReference type="CDD" id="cd02903">
    <property type="entry name" value="Macro_BAL-like"/>
    <property type="match status" value="1"/>
</dbReference>
<dbReference type="Gene3D" id="3.40.220.10">
    <property type="entry name" value="Leucine Aminopeptidase, subunit E, domain 1"/>
    <property type="match status" value="2"/>
</dbReference>
<dbReference type="InterPro" id="IPR012677">
    <property type="entry name" value="Nucleotide-bd_a/b_plait_sf"/>
</dbReference>
<evidence type="ECO:0000259" key="11">
    <source>
        <dbReference type="PROSITE" id="PS51059"/>
    </source>
</evidence>
<feature type="region of interest" description="Disordered" evidence="9">
    <location>
        <begin position="86"/>
        <end position="137"/>
    </location>
</feature>
<dbReference type="SMART" id="SM00506">
    <property type="entry name" value="A1pp"/>
    <property type="match status" value="2"/>
</dbReference>
<organism evidence="13 14">
    <name type="scientific">Conger conger</name>
    <name type="common">Conger eel</name>
    <name type="synonym">Muraena conger</name>
    <dbReference type="NCBI Taxonomy" id="82655"/>
    <lineage>
        <taxon>Eukaryota</taxon>
        <taxon>Metazoa</taxon>
        <taxon>Chordata</taxon>
        <taxon>Craniata</taxon>
        <taxon>Vertebrata</taxon>
        <taxon>Euteleostomi</taxon>
        <taxon>Actinopterygii</taxon>
        <taxon>Neopterygii</taxon>
        <taxon>Teleostei</taxon>
        <taxon>Anguilliformes</taxon>
        <taxon>Congridae</taxon>
        <taxon>Conger</taxon>
    </lineage>
</organism>
<evidence type="ECO:0000256" key="4">
    <source>
        <dbReference type="ARBA" id="ARBA00023027"/>
    </source>
</evidence>
<dbReference type="InterPro" id="IPR057044">
    <property type="entry name" value="PARP14_KH_1"/>
</dbReference>
<dbReference type="Pfam" id="PF23084">
    <property type="entry name" value="KH_PARP14_1"/>
    <property type="match status" value="1"/>
</dbReference>
<dbReference type="SUPFAM" id="SSF54928">
    <property type="entry name" value="RNA-binding domain, RBD"/>
    <property type="match status" value="1"/>
</dbReference>
<dbReference type="PROSITE" id="PS51059">
    <property type="entry name" value="PARP_CATALYTIC"/>
    <property type="match status" value="1"/>
</dbReference>
<proteinExistence type="inferred from homology"/>
<evidence type="ECO:0000256" key="2">
    <source>
        <dbReference type="ARBA" id="ARBA00022676"/>
    </source>
</evidence>
<keyword evidence="7" id="KW-0694">RNA-binding</keyword>
<comment type="subcellular location">
    <subcellularLocation>
        <location evidence="1">Nucleus</location>
    </subcellularLocation>
</comment>
<dbReference type="Pfam" id="PF23253">
    <property type="entry name" value="KH_PARP14_6"/>
    <property type="match status" value="1"/>
</dbReference>
<evidence type="ECO:0000256" key="3">
    <source>
        <dbReference type="ARBA" id="ARBA00022679"/>
    </source>
</evidence>
<dbReference type="EC" id="2.4.2.-" evidence="8"/>